<evidence type="ECO:0000313" key="3">
    <source>
        <dbReference type="Proteomes" id="UP001595923"/>
    </source>
</evidence>
<sequence length="59" mass="6696">MTLEEARQLEAPPGIVALVQEETAYRDGRPVSFTQTVYRFDAVRLTDRYTPRTDPAPEA</sequence>
<keyword evidence="3" id="KW-1185">Reference proteome</keyword>
<reference evidence="3" key="1">
    <citation type="journal article" date="2019" name="Int. J. Syst. Evol. Microbiol.">
        <title>The Global Catalogue of Microorganisms (GCM) 10K type strain sequencing project: providing services to taxonomists for standard genome sequencing and annotation.</title>
        <authorList>
            <consortium name="The Broad Institute Genomics Platform"/>
            <consortium name="The Broad Institute Genome Sequencing Center for Infectious Disease"/>
            <person name="Wu L."/>
            <person name="Ma J."/>
        </authorList>
    </citation>
    <scope>NUCLEOTIDE SEQUENCE [LARGE SCALE GENOMIC DNA]</scope>
    <source>
        <strain evidence="3">XZYJ18</strain>
    </source>
</reference>
<gene>
    <name evidence="2" type="ORF">ACFO4E_08205</name>
</gene>
<protein>
    <submittedName>
        <fullName evidence="2">UTRA domain-containing protein</fullName>
    </submittedName>
</protein>
<dbReference type="InterPro" id="IPR011663">
    <property type="entry name" value="UTRA"/>
</dbReference>
<evidence type="ECO:0000259" key="1">
    <source>
        <dbReference type="Pfam" id="PF07702"/>
    </source>
</evidence>
<organism evidence="2 3">
    <name type="scientific">Nocardiopsis mangrovi</name>
    <dbReference type="NCBI Taxonomy" id="1179818"/>
    <lineage>
        <taxon>Bacteria</taxon>
        <taxon>Bacillati</taxon>
        <taxon>Actinomycetota</taxon>
        <taxon>Actinomycetes</taxon>
        <taxon>Streptosporangiales</taxon>
        <taxon>Nocardiopsidaceae</taxon>
        <taxon>Nocardiopsis</taxon>
    </lineage>
</organism>
<feature type="domain" description="UbiC transcription regulator-associated" evidence="1">
    <location>
        <begin position="2"/>
        <end position="43"/>
    </location>
</feature>
<dbReference type="Pfam" id="PF07702">
    <property type="entry name" value="UTRA"/>
    <property type="match status" value="1"/>
</dbReference>
<evidence type="ECO:0000313" key="2">
    <source>
        <dbReference type="EMBL" id="MFC4561838.1"/>
    </source>
</evidence>
<accession>A0ABV9DW61</accession>
<name>A0ABV9DW61_9ACTN</name>
<comment type="caution">
    <text evidence="2">The sequence shown here is derived from an EMBL/GenBank/DDBJ whole genome shotgun (WGS) entry which is preliminary data.</text>
</comment>
<proteinExistence type="predicted"/>
<dbReference type="EMBL" id="JBHSFQ010000005">
    <property type="protein sequence ID" value="MFC4561838.1"/>
    <property type="molecule type" value="Genomic_DNA"/>
</dbReference>
<dbReference type="InterPro" id="IPR028978">
    <property type="entry name" value="Chorismate_lyase_/UTRA_dom_sf"/>
</dbReference>
<dbReference type="SUPFAM" id="SSF64288">
    <property type="entry name" value="Chorismate lyase-like"/>
    <property type="match status" value="1"/>
</dbReference>
<dbReference type="Gene3D" id="3.40.1410.10">
    <property type="entry name" value="Chorismate lyase-like"/>
    <property type="match status" value="1"/>
</dbReference>
<dbReference type="RefSeq" id="WP_378572484.1">
    <property type="nucleotide sequence ID" value="NZ_JBHSFQ010000005.1"/>
</dbReference>
<dbReference type="Proteomes" id="UP001595923">
    <property type="component" value="Unassembled WGS sequence"/>
</dbReference>